<evidence type="ECO:0000313" key="7">
    <source>
        <dbReference type="Proteomes" id="UP001529338"/>
    </source>
</evidence>
<accession>A0ABT7SBU3</accession>
<feature type="region of interest" description="Disordered" evidence="4">
    <location>
        <begin position="1"/>
        <end position="76"/>
    </location>
</feature>
<dbReference type="Pfam" id="PF00589">
    <property type="entry name" value="Phage_integrase"/>
    <property type="match status" value="1"/>
</dbReference>
<evidence type="ECO:0000256" key="3">
    <source>
        <dbReference type="ARBA" id="ARBA00023172"/>
    </source>
</evidence>
<keyword evidence="7" id="KW-1185">Reference proteome</keyword>
<dbReference type="SUPFAM" id="SSF56349">
    <property type="entry name" value="DNA breaking-rejoining enzymes"/>
    <property type="match status" value="1"/>
</dbReference>
<name>A0ABT7SBU3_9CELL</name>
<keyword evidence="2" id="KW-0238">DNA-binding</keyword>
<evidence type="ECO:0000313" key="6">
    <source>
        <dbReference type="EMBL" id="MDM7853657.1"/>
    </source>
</evidence>
<sequence>MPNAGTPAAVTTPTTGTPPGGHQPAEDARPGAFTQFLHDGTQRAKKQRKQRKKSRKHDGGRPQDWADPDPGAAMALPERRHPVHRMVARSQQRYRRGIAMALRVVLELLLGVPTGSLPLSAAFDHPWHLMTVDDAAELRRRIYRTYPRQTTRNDKVSLVRRVVSQCHSAGLISPLRRDRLLEELYTIAPGPTGAGRALTDQEIADLMGACSSIGSRRARARNTAIVAVLRSTGARISEVLKLELADWDRQQGTLLLRKTKNGRDHLVYLHPVATGYLAAWARVRGERPGPLFSNLNEPSATAPLHPVSIRYMLRTRAAAAGVAPFGTHDFRRTFASDMLMRYDAALVSKLLNHTKLDSTLVYDRRGDDVQRAAVGSVRLPGRAGGAAA</sequence>
<evidence type="ECO:0000256" key="4">
    <source>
        <dbReference type="SAM" id="MobiDB-lite"/>
    </source>
</evidence>
<evidence type="ECO:0000259" key="5">
    <source>
        <dbReference type="PROSITE" id="PS51898"/>
    </source>
</evidence>
<dbReference type="PANTHER" id="PTHR30349">
    <property type="entry name" value="PHAGE INTEGRASE-RELATED"/>
    <property type="match status" value="1"/>
</dbReference>
<protein>
    <submittedName>
        <fullName evidence="6">Site-specific integrase</fullName>
    </submittedName>
</protein>
<gene>
    <name evidence="6" type="ORF">QRT04_01820</name>
</gene>
<proteinExistence type="inferred from homology"/>
<organism evidence="6 7">
    <name type="scientific">Cellulomonas alba</name>
    <dbReference type="NCBI Taxonomy" id="3053467"/>
    <lineage>
        <taxon>Bacteria</taxon>
        <taxon>Bacillati</taxon>
        <taxon>Actinomycetota</taxon>
        <taxon>Actinomycetes</taxon>
        <taxon>Micrococcales</taxon>
        <taxon>Cellulomonadaceae</taxon>
        <taxon>Cellulomonas</taxon>
    </lineage>
</organism>
<dbReference type="PROSITE" id="PS51898">
    <property type="entry name" value="TYR_RECOMBINASE"/>
    <property type="match status" value="1"/>
</dbReference>
<dbReference type="RefSeq" id="WP_289453175.1">
    <property type="nucleotide sequence ID" value="NZ_JAUCGQ010000001.1"/>
</dbReference>
<dbReference type="InterPro" id="IPR002104">
    <property type="entry name" value="Integrase_catalytic"/>
</dbReference>
<dbReference type="InterPro" id="IPR011010">
    <property type="entry name" value="DNA_brk_join_enz"/>
</dbReference>
<feature type="compositionally biased region" description="Basic residues" evidence="4">
    <location>
        <begin position="43"/>
        <end position="58"/>
    </location>
</feature>
<keyword evidence="3" id="KW-0233">DNA recombination</keyword>
<dbReference type="PANTHER" id="PTHR30349:SF41">
    <property type="entry name" value="INTEGRASE_RECOMBINASE PROTEIN MJ0367-RELATED"/>
    <property type="match status" value="1"/>
</dbReference>
<dbReference type="Proteomes" id="UP001529338">
    <property type="component" value="Unassembled WGS sequence"/>
</dbReference>
<dbReference type="InterPro" id="IPR050090">
    <property type="entry name" value="Tyrosine_recombinase_XerCD"/>
</dbReference>
<dbReference type="EMBL" id="JAUCGQ010000001">
    <property type="protein sequence ID" value="MDM7853657.1"/>
    <property type="molecule type" value="Genomic_DNA"/>
</dbReference>
<evidence type="ECO:0000256" key="1">
    <source>
        <dbReference type="ARBA" id="ARBA00008857"/>
    </source>
</evidence>
<reference evidence="6 7" key="1">
    <citation type="submission" date="2023-06" db="EMBL/GenBank/DDBJ databases">
        <title>Cellulomonas sp. MW4 Whole genome sequence.</title>
        <authorList>
            <person name="Park S."/>
        </authorList>
    </citation>
    <scope>NUCLEOTIDE SEQUENCE [LARGE SCALE GENOMIC DNA]</scope>
    <source>
        <strain evidence="6 7">MW4</strain>
    </source>
</reference>
<comment type="similarity">
    <text evidence="1">Belongs to the 'phage' integrase family.</text>
</comment>
<feature type="compositionally biased region" description="Low complexity" evidence="4">
    <location>
        <begin position="1"/>
        <end position="23"/>
    </location>
</feature>
<feature type="domain" description="Tyr recombinase" evidence="5">
    <location>
        <begin position="193"/>
        <end position="375"/>
    </location>
</feature>
<comment type="caution">
    <text evidence="6">The sequence shown here is derived from an EMBL/GenBank/DDBJ whole genome shotgun (WGS) entry which is preliminary data.</text>
</comment>
<dbReference type="CDD" id="cd00397">
    <property type="entry name" value="DNA_BRE_C"/>
    <property type="match status" value="1"/>
</dbReference>
<dbReference type="InterPro" id="IPR013762">
    <property type="entry name" value="Integrase-like_cat_sf"/>
</dbReference>
<dbReference type="Gene3D" id="1.10.443.10">
    <property type="entry name" value="Intergrase catalytic core"/>
    <property type="match status" value="1"/>
</dbReference>
<evidence type="ECO:0000256" key="2">
    <source>
        <dbReference type="ARBA" id="ARBA00023125"/>
    </source>
</evidence>